<feature type="transmembrane region" description="Helical" evidence="17">
    <location>
        <begin position="133"/>
        <end position="157"/>
    </location>
</feature>
<keyword evidence="9 17" id="KW-0472">Membrane</keyword>
<comment type="subunit">
    <text evidence="12">Interacts with the Sec translocase complex via SecD. Specifically interacts with transmembrane segments of nascent integral membrane proteins during membrane integration.</text>
</comment>
<feature type="transmembrane region" description="Helical" evidence="17">
    <location>
        <begin position="178"/>
        <end position="202"/>
    </location>
</feature>
<keyword evidence="20" id="KW-1185">Reference proteome</keyword>
<comment type="function">
    <text evidence="11">Required for the insertion and/or proper folding and/or complex formation of integral membrane proteins into the membrane. Involved in integration of membrane proteins that insert both dependently and independently of the Sec translocase complex, as well as at least some lipoproteins. Aids folding of multispanning membrane proteins.</text>
</comment>
<dbReference type="Proteomes" id="UP001596548">
    <property type="component" value="Unassembled WGS sequence"/>
</dbReference>
<dbReference type="InterPro" id="IPR001708">
    <property type="entry name" value="YidC/ALB3/OXA1/COX18"/>
</dbReference>
<dbReference type="InterPro" id="IPR047196">
    <property type="entry name" value="YidC_ALB_C"/>
</dbReference>
<proteinExistence type="inferred from homology"/>
<keyword evidence="4" id="KW-0813">Transport</keyword>
<dbReference type="RefSeq" id="WP_378972943.1">
    <property type="nucleotide sequence ID" value="NZ_JBHTBJ010000022.1"/>
</dbReference>
<dbReference type="CDD" id="cd20070">
    <property type="entry name" value="5TM_YidC_Alb3"/>
    <property type="match status" value="1"/>
</dbReference>
<evidence type="ECO:0000256" key="10">
    <source>
        <dbReference type="ARBA" id="ARBA00023186"/>
    </source>
</evidence>
<evidence type="ECO:0000256" key="12">
    <source>
        <dbReference type="ARBA" id="ARBA00026028"/>
    </source>
</evidence>
<dbReference type="PANTHER" id="PTHR12428">
    <property type="entry name" value="OXA1"/>
    <property type="match status" value="1"/>
</dbReference>
<evidence type="ECO:0000256" key="5">
    <source>
        <dbReference type="ARBA" id="ARBA00022475"/>
    </source>
</evidence>
<accession>A0ABW2HW91</accession>
<keyword evidence="10" id="KW-0143">Chaperone</keyword>
<dbReference type="EMBL" id="JBHTBJ010000022">
    <property type="protein sequence ID" value="MFC7277402.1"/>
    <property type="molecule type" value="Genomic_DNA"/>
</dbReference>
<keyword evidence="5" id="KW-1003">Cell membrane</keyword>
<dbReference type="PANTHER" id="PTHR12428:SF65">
    <property type="entry name" value="CYTOCHROME C OXIDASE ASSEMBLY PROTEIN COX18, MITOCHONDRIAL"/>
    <property type="match status" value="1"/>
</dbReference>
<evidence type="ECO:0000256" key="1">
    <source>
        <dbReference type="ARBA" id="ARBA00004651"/>
    </source>
</evidence>
<evidence type="ECO:0000256" key="15">
    <source>
        <dbReference type="ARBA" id="ARBA00033342"/>
    </source>
</evidence>
<dbReference type="InterPro" id="IPR028055">
    <property type="entry name" value="YidC/Oxa/ALB_C"/>
</dbReference>
<organism evidence="19 20">
    <name type="scientific">Paractinoplanes rhizophilus</name>
    <dbReference type="NCBI Taxonomy" id="1416877"/>
    <lineage>
        <taxon>Bacteria</taxon>
        <taxon>Bacillati</taxon>
        <taxon>Actinomycetota</taxon>
        <taxon>Actinomycetes</taxon>
        <taxon>Micromonosporales</taxon>
        <taxon>Micromonosporaceae</taxon>
        <taxon>Paractinoplanes</taxon>
    </lineage>
</organism>
<evidence type="ECO:0000256" key="14">
    <source>
        <dbReference type="ARBA" id="ARBA00033245"/>
    </source>
</evidence>
<evidence type="ECO:0000256" key="11">
    <source>
        <dbReference type="ARBA" id="ARBA00025034"/>
    </source>
</evidence>
<evidence type="ECO:0000256" key="17">
    <source>
        <dbReference type="SAM" id="Phobius"/>
    </source>
</evidence>
<evidence type="ECO:0000256" key="6">
    <source>
        <dbReference type="ARBA" id="ARBA00022692"/>
    </source>
</evidence>
<evidence type="ECO:0000256" key="2">
    <source>
        <dbReference type="ARBA" id="ARBA00010527"/>
    </source>
</evidence>
<keyword evidence="6 16" id="KW-0812">Transmembrane</keyword>
<evidence type="ECO:0000256" key="3">
    <source>
        <dbReference type="ARBA" id="ARBA00015325"/>
    </source>
</evidence>
<evidence type="ECO:0000313" key="20">
    <source>
        <dbReference type="Proteomes" id="UP001596548"/>
    </source>
</evidence>
<evidence type="ECO:0000256" key="16">
    <source>
        <dbReference type="RuleBase" id="RU003945"/>
    </source>
</evidence>
<dbReference type="Pfam" id="PF02096">
    <property type="entry name" value="60KD_IMP"/>
    <property type="match status" value="1"/>
</dbReference>
<sequence length="224" mass="23862">MSIFEIPGAVVDAAHSAIESLAGLFVPFAGTAAVALAIVVFTMLVRLLISPLTYQQVRAQHRQAALAPEIAQLREKHGTDRMALATKTLELQRAHGISPFAALLPGLAQAPFFILMYHVALRTPEGALVGVPLTAHLAAGLPVFAVLLVLAGALAWWSSRRMRIAPQPAAPGTPSLGFLRYMPYLSILAVAWMPLAGGLYLVTSTGWTALEQALLRRAVTTGNR</sequence>
<evidence type="ECO:0000256" key="13">
    <source>
        <dbReference type="ARBA" id="ARBA00031538"/>
    </source>
</evidence>
<evidence type="ECO:0000256" key="7">
    <source>
        <dbReference type="ARBA" id="ARBA00022927"/>
    </source>
</evidence>
<dbReference type="NCBIfam" id="TIGR03592">
    <property type="entry name" value="yidC_oxa1_cterm"/>
    <property type="match status" value="1"/>
</dbReference>
<evidence type="ECO:0000313" key="19">
    <source>
        <dbReference type="EMBL" id="MFC7277402.1"/>
    </source>
</evidence>
<reference evidence="20" key="1">
    <citation type="journal article" date="2019" name="Int. J. Syst. Evol. Microbiol.">
        <title>The Global Catalogue of Microorganisms (GCM) 10K type strain sequencing project: providing services to taxonomists for standard genome sequencing and annotation.</title>
        <authorList>
            <consortium name="The Broad Institute Genomics Platform"/>
            <consortium name="The Broad Institute Genome Sequencing Center for Infectious Disease"/>
            <person name="Wu L."/>
            <person name="Ma J."/>
        </authorList>
    </citation>
    <scope>NUCLEOTIDE SEQUENCE [LARGE SCALE GENOMIC DNA]</scope>
    <source>
        <strain evidence="20">XZYJT-10</strain>
    </source>
</reference>
<keyword evidence="8 17" id="KW-1133">Transmembrane helix</keyword>
<protein>
    <recommendedName>
        <fullName evidence="3">Membrane protein insertase YidC</fullName>
    </recommendedName>
    <alternativeName>
        <fullName evidence="15">Foldase YidC</fullName>
    </alternativeName>
    <alternativeName>
        <fullName evidence="14">Membrane integrase YidC</fullName>
    </alternativeName>
    <alternativeName>
        <fullName evidence="13">Membrane protein YidC</fullName>
    </alternativeName>
</protein>
<feature type="transmembrane region" description="Helical" evidence="17">
    <location>
        <begin position="100"/>
        <end position="121"/>
    </location>
</feature>
<evidence type="ECO:0000256" key="4">
    <source>
        <dbReference type="ARBA" id="ARBA00022448"/>
    </source>
</evidence>
<comment type="caution">
    <text evidence="19">The sequence shown here is derived from an EMBL/GenBank/DDBJ whole genome shotgun (WGS) entry which is preliminary data.</text>
</comment>
<gene>
    <name evidence="19" type="ORF">ACFQS1_25700</name>
</gene>
<evidence type="ECO:0000256" key="8">
    <source>
        <dbReference type="ARBA" id="ARBA00022989"/>
    </source>
</evidence>
<name>A0ABW2HW91_9ACTN</name>
<keyword evidence="7" id="KW-0653">Protein transport</keyword>
<feature type="transmembrane region" description="Helical" evidence="17">
    <location>
        <begin position="24"/>
        <end position="49"/>
    </location>
</feature>
<comment type="similarity">
    <text evidence="2">Belongs to the OXA1/ALB3/YidC family. Type 1 subfamily.</text>
</comment>
<comment type="subcellular location">
    <subcellularLocation>
        <location evidence="1">Cell membrane</location>
        <topology evidence="1">Multi-pass membrane protein</topology>
    </subcellularLocation>
    <subcellularLocation>
        <location evidence="16">Membrane</location>
        <topology evidence="16">Multi-pass membrane protein</topology>
    </subcellularLocation>
</comment>
<feature type="domain" description="Membrane insertase YidC/Oxa/ALB C-terminal" evidence="18">
    <location>
        <begin position="35"/>
        <end position="216"/>
    </location>
</feature>
<evidence type="ECO:0000259" key="18">
    <source>
        <dbReference type="Pfam" id="PF02096"/>
    </source>
</evidence>
<evidence type="ECO:0000256" key="9">
    <source>
        <dbReference type="ARBA" id="ARBA00023136"/>
    </source>
</evidence>